<sequence>MAAELIGGAFLSASLELLFERMVSQQVLNFVRGNKLLDDGLLKLKMMLMLSVNNGVLNDAEKKQITDPAVRKWLGELKEAIYNAEDLVFNISTESLRCEIEDQSKSIKFQVLNFFSSTFSVKKLENERVESPVKKMEHKLVEILDFLEYIVKKKGQLGLKEGVENRSSPRLGLLPPLEEQSDGIFGREADKEAIVRLLLSDDDVGGNGICVIPIVGIGGIGKTTLARLVYNDVRVIENFDIKAWITVSNEFDVFTIAQAVLGEFTAKYDSMYPCKLQHRLKKVLERKNFFFVLDDVWNEDCDFWYSLKSICEFAANGSKILVTTRSESIGSMMGNVPSYYLQSISDEDGWTLFARHVYNNVEPSGYSDLEAIGKQIIEKCQGVPLSIKLLGGLLRSELNLEEWEKILKHDIWELLDEKEHGIPPALWLSYYCLPPHLKPCFAYCSVFPKAYEFRKEKEACGFKKEDLILLWMAEGLLQPQKNKVLEEVGEEYFNDLLSRSFFHQSKCSFTMHKLVTDLASFVSGEFSLRLDDNDSKVLTCKARHLSCMAYNRRIKEFEAFYENKLLRSLLVETWSYGIIVAELEKLQTMQCLRVLCIRKFLISKLPDSIGNLKLLRYLDLSFSEIEEIPETIGSLYNLQTLLLSACAHLRGLPDSIGNLKHLRYLDLSYNLFCWIPETICNLYDLRGLSLRECKCLVFLPTNMARLTNLRHLDLTHTRLIEMPPQMSNLKYLQKLGHFVVGKNRGSNLKELGKLQDLCGDLWITSLQNVLDFDDVSEAILKDKKWITELGLRWEDGKDESEKAREVLDKLQPHTNLEELSIINYKA</sequence>
<evidence type="ECO:0000259" key="8">
    <source>
        <dbReference type="Pfam" id="PF23559"/>
    </source>
</evidence>
<dbReference type="Proteomes" id="UP001652623">
    <property type="component" value="Chromosome 2"/>
</dbReference>
<dbReference type="GeneID" id="107417902"/>
<keyword evidence="1" id="KW-0433">Leucine-rich repeat</keyword>
<evidence type="ECO:0000256" key="5">
    <source>
        <dbReference type="ARBA" id="ARBA00022840"/>
    </source>
</evidence>
<dbReference type="SUPFAM" id="SSF52540">
    <property type="entry name" value="P-loop containing nucleoside triphosphate hydrolases"/>
    <property type="match status" value="1"/>
</dbReference>
<dbReference type="Gene3D" id="1.10.8.430">
    <property type="entry name" value="Helical domain of apoptotic protease-activating factors"/>
    <property type="match status" value="1"/>
</dbReference>
<dbReference type="InterPro" id="IPR058922">
    <property type="entry name" value="WHD_DRP"/>
</dbReference>
<dbReference type="Pfam" id="PF23559">
    <property type="entry name" value="WHD_DRP"/>
    <property type="match status" value="1"/>
</dbReference>
<dbReference type="PANTHER" id="PTHR36766:SF40">
    <property type="entry name" value="DISEASE RESISTANCE PROTEIN RGA3"/>
    <property type="match status" value="1"/>
</dbReference>
<dbReference type="InterPro" id="IPR041118">
    <property type="entry name" value="Rx_N"/>
</dbReference>
<evidence type="ECO:0000256" key="1">
    <source>
        <dbReference type="ARBA" id="ARBA00022614"/>
    </source>
</evidence>
<dbReference type="InterPro" id="IPR055414">
    <property type="entry name" value="LRR_R13L4/SHOC2-like"/>
</dbReference>
<dbReference type="InterPro" id="IPR002182">
    <property type="entry name" value="NB-ARC"/>
</dbReference>
<dbReference type="Gene3D" id="1.10.10.10">
    <property type="entry name" value="Winged helix-like DNA-binding domain superfamily/Winged helix DNA-binding domain"/>
    <property type="match status" value="1"/>
</dbReference>
<evidence type="ECO:0000256" key="4">
    <source>
        <dbReference type="ARBA" id="ARBA00022821"/>
    </source>
</evidence>
<proteinExistence type="predicted"/>
<feature type="domain" description="Disease resistance R13L4/SHOC-2-like LRR" evidence="9">
    <location>
        <begin position="548"/>
        <end position="660"/>
    </location>
</feature>
<feature type="domain" description="Disease resistance N-terminal" evidence="7">
    <location>
        <begin position="11"/>
        <end position="108"/>
    </location>
</feature>
<dbReference type="Gene3D" id="3.40.50.300">
    <property type="entry name" value="P-loop containing nucleotide triphosphate hydrolases"/>
    <property type="match status" value="1"/>
</dbReference>
<feature type="domain" description="R13L1/DRL21-like LRR repeat region" evidence="10">
    <location>
        <begin position="748"/>
        <end position="825"/>
    </location>
</feature>
<evidence type="ECO:0000259" key="10">
    <source>
        <dbReference type="Pfam" id="PF25019"/>
    </source>
</evidence>
<dbReference type="InterPro" id="IPR042197">
    <property type="entry name" value="Apaf_helical"/>
</dbReference>
<dbReference type="Gene3D" id="3.80.10.10">
    <property type="entry name" value="Ribonuclease Inhibitor"/>
    <property type="match status" value="2"/>
</dbReference>
<dbReference type="InterPro" id="IPR036388">
    <property type="entry name" value="WH-like_DNA-bd_sf"/>
</dbReference>
<keyword evidence="2" id="KW-0677">Repeat</keyword>
<keyword evidence="3" id="KW-0547">Nucleotide-binding</keyword>
<evidence type="ECO:0000313" key="12">
    <source>
        <dbReference type="RefSeq" id="XP_048329123.2"/>
    </source>
</evidence>
<evidence type="ECO:0000256" key="2">
    <source>
        <dbReference type="ARBA" id="ARBA00022737"/>
    </source>
</evidence>
<dbReference type="Pfam" id="PF25019">
    <property type="entry name" value="LRR_R13L1-DRL21"/>
    <property type="match status" value="1"/>
</dbReference>
<accession>A0ABM3IIJ4</accession>
<keyword evidence="4" id="KW-0611">Plant defense</keyword>
<evidence type="ECO:0000259" key="6">
    <source>
        <dbReference type="Pfam" id="PF00931"/>
    </source>
</evidence>
<dbReference type="SUPFAM" id="SSF52058">
    <property type="entry name" value="L domain-like"/>
    <property type="match status" value="1"/>
</dbReference>
<dbReference type="Pfam" id="PF18052">
    <property type="entry name" value="Rx_N"/>
    <property type="match status" value="1"/>
</dbReference>
<name>A0ABM3IIJ4_ZIZJJ</name>
<feature type="domain" description="NB-ARC" evidence="6">
    <location>
        <begin position="188"/>
        <end position="360"/>
    </location>
</feature>
<feature type="domain" description="Disease resistance protein winged helix" evidence="8">
    <location>
        <begin position="460"/>
        <end position="519"/>
    </location>
</feature>
<dbReference type="Pfam" id="PF00560">
    <property type="entry name" value="LRR_1"/>
    <property type="match status" value="1"/>
</dbReference>
<organism evidence="11 12">
    <name type="scientific">Ziziphus jujuba</name>
    <name type="common">Chinese jujube</name>
    <name type="synonym">Ziziphus sativa</name>
    <dbReference type="NCBI Taxonomy" id="326968"/>
    <lineage>
        <taxon>Eukaryota</taxon>
        <taxon>Viridiplantae</taxon>
        <taxon>Streptophyta</taxon>
        <taxon>Embryophyta</taxon>
        <taxon>Tracheophyta</taxon>
        <taxon>Spermatophyta</taxon>
        <taxon>Magnoliopsida</taxon>
        <taxon>eudicotyledons</taxon>
        <taxon>Gunneridae</taxon>
        <taxon>Pentapetalae</taxon>
        <taxon>rosids</taxon>
        <taxon>fabids</taxon>
        <taxon>Rosales</taxon>
        <taxon>Rhamnaceae</taxon>
        <taxon>Paliureae</taxon>
        <taxon>Ziziphus</taxon>
    </lineage>
</organism>
<dbReference type="SMART" id="SM00369">
    <property type="entry name" value="LRR_TYP"/>
    <property type="match status" value="3"/>
</dbReference>
<dbReference type="InterPro" id="IPR032675">
    <property type="entry name" value="LRR_dom_sf"/>
</dbReference>
<dbReference type="InterPro" id="IPR003591">
    <property type="entry name" value="Leu-rich_rpt_typical-subtyp"/>
</dbReference>
<keyword evidence="11" id="KW-1185">Reference proteome</keyword>
<evidence type="ECO:0000256" key="3">
    <source>
        <dbReference type="ARBA" id="ARBA00022741"/>
    </source>
</evidence>
<dbReference type="PANTHER" id="PTHR36766">
    <property type="entry name" value="PLANT BROAD-SPECTRUM MILDEW RESISTANCE PROTEIN RPW8"/>
    <property type="match status" value="1"/>
</dbReference>
<reference evidence="12" key="2">
    <citation type="submission" date="2025-08" db="UniProtKB">
        <authorList>
            <consortium name="RefSeq"/>
        </authorList>
    </citation>
    <scope>IDENTIFICATION</scope>
    <source>
        <tissue evidence="12">Seedling</tissue>
    </source>
</reference>
<evidence type="ECO:0000259" key="9">
    <source>
        <dbReference type="Pfam" id="PF23598"/>
    </source>
</evidence>
<dbReference type="Pfam" id="PF23598">
    <property type="entry name" value="LRR_14"/>
    <property type="match status" value="1"/>
</dbReference>
<reference evidence="11" key="1">
    <citation type="submission" date="2025-05" db="UniProtKB">
        <authorList>
            <consortium name="RefSeq"/>
        </authorList>
    </citation>
    <scope>NUCLEOTIDE SEQUENCE [LARGE SCALE GENOMIC DNA]</scope>
</reference>
<keyword evidence="5" id="KW-0067">ATP-binding</keyword>
<dbReference type="InterPro" id="IPR056789">
    <property type="entry name" value="LRR_R13L1-DRL21"/>
</dbReference>
<evidence type="ECO:0000313" key="11">
    <source>
        <dbReference type="Proteomes" id="UP001652623"/>
    </source>
</evidence>
<protein>
    <submittedName>
        <fullName evidence="12">Disease resistance RPP13-like protein 1</fullName>
    </submittedName>
</protein>
<dbReference type="InterPro" id="IPR001611">
    <property type="entry name" value="Leu-rich_rpt"/>
</dbReference>
<dbReference type="RefSeq" id="XP_048329123.2">
    <property type="nucleotide sequence ID" value="XM_048473166.2"/>
</dbReference>
<evidence type="ECO:0000259" key="7">
    <source>
        <dbReference type="Pfam" id="PF18052"/>
    </source>
</evidence>
<dbReference type="Pfam" id="PF00931">
    <property type="entry name" value="NB-ARC"/>
    <property type="match status" value="1"/>
</dbReference>
<dbReference type="InterPro" id="IPR027417">
    <property type="entry name" value="P-loop_NTPase"/>
</dbReference>
<dbReference type="Gene3D" id="1.20.5.4130">
    <property type="match status" value="1"/>
</dbReference>
<dbReference type="PRINTS" id="PR00364">
    <property type="entry name" value="DISEASERSIST"/>
</dbReference>
<gene>
    <name evidence="12" type="primary">LOC107417902</name>
</gene>